<dbReference type="GO" id="GO:0009253">
    <property type="term" value="P:peptidoglycan catabolic process"/>
    <property type="evidence" value="ECO:0007669"/>
    <property type="project" value="InterPro"/>
</dbReference>
<dbReference type="KEGG" id="sna:Snas_1668"/>
<keyword evidence="1 3" id="KW-0378">Hydrolase</keyword>
<organism evidence="3 4">
    <name type="scientific">Stackebrandtia nassauensis (strain DSM 44728 / CIP 108903 / NRRL B-16338 / NBRC 102104 / LLR-40K-21)</name>
    <dbReference type="NCBI Taxonomy" id="446470"/>
    <lineage>
        <taxon>Bacteria</taxon>
        <taxon>Bacillati</taxon>
        <taxon>Actinomycetota</taxon>
        <taxon>Actinomycetes</taxon>
        <taxon>Glycomycetales</taxon>
        <taxon>Glycomycetaceae</taxon>
        <taxon>Stackebrandtia</taxon>
    </lineage>
</organism>
<dbReference type="Proteomes" id="UP000000844">
    <property type="component" value="Chromosome"/>
</dbReference>
<proteinExistence type="predicted"/>
<dbReference type="InterPro" id="IPR002508">
    <property type="entry name" value="MurNAc-LAA_cat"/>
</dbReference>
<dbReference type="HOGENOM" id="CLU_014322_9_5_11"/>
<dbReference type="Gene3D" id="3.40.630.40">
    <property type="entry name" value="Zn-dependent exopeptidases"/>
    <property type="match status" value="1"/>
</dbReference>
<dbReference type="InterPro" id="IPR006311">
    <property type="entry name" value="TAT_signal"/>
</dbReference>
<dbReference type="GO" id="GO:0008745">
    <property type="term" value="F:N-acetylmuramoyl-L-alanine amidase activity"/>
    <property type="evidence" value="ECO:0007669"/>
    <property type="project" value="InterPro"/>
</dbReference>
<dbReference type="PANTHER" id="PTHR30404:SF0">
    <property type="entry name" value="N-ACETYLMURAMOYL-L-ALANINE AMIDASE AMIC"/>
    <property type="match status" value="1"/>
</dbReference>
<dbReference type="InterPro" id="IPR050695">
    <property type="entry name" value="N-acetylmuramoyl_amidase_3"/>
</dbReference>
<dbReference type="PROSITE" id="PS51318">
    <property type="entry name" value="TAT"/>
    <property type="match status" value="1"/>
</dbReference>
<reference evidence="3 4" key="1">
    <citation type="journal article" date="2009" name="Stand. Genomic Sci.">
        <title>Complete genome sequence of Stackebrandtia nassauensis type strain (LLR-40K-21).</title>
        <authorList>
            <person name="Munk C."/>
            <person name="Lapidus A."/>
            <person name="Copeland A."/>
            <person name="Jando M."/>
            <person name="Mayilraj S."/>
            <person name="Glavina Del Rio T."/>
            <person name="Nolan M."/>
            <person name="Chen F."/>
            <person name="Lucas S."/>
            <person name="Tice H."/>
            <person name="Cheng J.F."/>
            <person name="Han C."/>
            <person name="Detter J.C."/>
            <person name="Bruce D."/>
            <person name="Goodwin L."/>
            <person name="Chain P."/>
            <person name="Pitluck S."/>
            <person name="Goker M."/>
            <person name="Ovchinikova G."/>
            <person name="Pati A."/>
            <person name="Ivanova N."/>
            <person name="Mavromatis K."/>
            <person name="Chen A."/>
            <person name="Palaniappan K."/>
            <person name="Land M."/>
            <person name="Hauser L."/>
            <person name="Chang Y.J."/>
            <person name="Jeffries C.D."/>
            <person name="Bristow J."/>
            <person name="Eisen J.A."/>
            <person name="Markowitz V."/>
            <person name="Hugenholtz P."/>
            <person name="Kyrpides N.C."/>
            <person name="Klenk H.P."/>
        </authorList>
    </citation>
    <scope>NUCLEOTIDE SEQUENCE [LARGE SCALE GENOMIC DNA]</scope>
    <source>
        <strain evidence="4">DSM 44728 / CIP 108903 / NRRL B-16338 / NBRC 102104 / LLR-40K-21</strain>
    </source>
</reference>
<dbReference type="CDD" id="cd02696">
    <property type="entry name" value="MurNAc-LAA"/>
    <property type="match status" value="1"/>
</dbReference>
<protein>
    <submittedName>
        <fullName evidence="3">Cell wall hydrolase/autolysin</fullName>
    </submittedName>
</protein>
<dbReference type="EMBL" id="CP001778">
    <property type="protein sequence ID" value="ADD41370.1"/>
    <property type="molecule type" value="Genomic_DNA"/>
</dbReference>
<dbReference type="STRING" id="446470.Snas_1668"/>
<dbReference type="eggNOG" id="COG0860">
    <property type="taxonomic scope" value="Bacteria"/>
</dbReference>
<name>D3PXA7_STANL</name>
<dbReference type="Pfam" id="PF01520">
    <property type="entry name" value="Amidase_3"/>
    <property type="match status" value="1"/>
</dbReference>
<accession>D3PXA7</accession>
<dbReference type="GO" id="GO:0030288">
    <property type="term" value="C:outer membrane-bounded periplasmic space"/>
    <property type="evidence" value="ECO:0007669"/>
    <property type="project" value="TreeGrafter"/>
</dbReference>
<keyword evidence="4" id="KW-1185">Reference proteome</keyword>
<evidence type="ECO:0000256" key="1">
    <source>
        <dbReference type="ARBA" id="ARBA00022801"/>
    </source>
</evidence>
<dbReference type="SUPFAM" id="SSF53187">
    <property type="entry name" value="Zn-dependent exopeptidases"/>
    <property type="match status" value="1"/>
</dbReference>
<gene>
    <name evidence="3" type="ordered locus">Snas_1668</name>
</gene>
<evidence type="ECO:0000259" key="2">
    <source>
        <dbReference type="SMART" id="SM00646"/>
    </source>
</evidence>
<dbReference type="AlphaFoldDB" id="D3PXA7"/>
<dbReference type="PANTHER" id="PTHR30404">
    <property type="entry name" value="N-ACETYLMURAMOYL-L-ALANINE AMIDASE"/>
    <property type="match status" value="1"/>
</dbReference>
<evidence type="ECO:0000313" key="3">
    <source>
        <dbReference type="EMBL" id="ADD41370.1"/>
    </source>
</evidence>
<dbReference type="SMART" id="SM00646">
    <property type="entry name" value="Ami_3"/>
    <property type="match status" value="1"/>
</dbReference>
<evidence type="ECO:0000313" key="4">
    <source>
        <dbReference type="Proteomes" id="UP000000844"/>
    </source>
</evidence>
<feature type="domain" description="MurNAc-LAA" evidence="2">
    <location>
        <begin position="96"/>
        <end position="208"/>
    </location>
</feature>
<dbReference type="RefSeq" id="WP_013016941.1">
    <property type="nucleotide sequence ID" value="NC_013947.1"/>
</dbReference>
<sequence>MPKTIMTRRNVLLAGITGLVAAPLVGGIAMADAAAKVYIDPGHGGSDSGAVGHGLQEKALTLDISLRLRDLLNANGNVEVRMSRDTDIDRSLSYRTSDANSWGAGFFISVHINSGGGTGFESYRYTGTTGDTQRAQETIHPAVYGAMTGVGQTPDRGIKTANFHVLRETAMPAVLTENLFIDRAEDAALLGNADFIAAVAQGHANGILSYLGV</sequence>